<evidence type="ECO:0008006" key="4">
    <source>
        <dbReference type="Google" id="ProtNLM"/>
    </source>
</evidence>
<feature type="chain" id="PRO_5046707462" description="Matrixin" evidence="1">
    <location>
        <begin position="34"/>
        <end position="218"/>
    </location>
</feature>
<evidence type="ECO:0000313" key="3">
    <source>
        <dbReference type="Proteomes" id="UP001180754"/>
    </source>
</evidence>
<dbReference type="EMBL" id="JAVRFD010000033">
    <property type="protein sequence ID" value="MDT0549323.1"/>
    <property type="molecule type" value="Genomic_DNA"/>
</dbReference>
<proteinExistence type="predicted"/>
<evidence type="ECO:0000256" key="1">
    <source>
        <dbReference type="SAM" id="SignalP"/>
    </source>
</evidence>
<organism evidence="2 3">
    <name type="scientific">Streptomyces lonegramiae</name>
    <dbReference type="NCBI Taxonomy" id="3075524"/>
    <lineage>
        <taxon>Bacteria</taxon>
        <taxon>Bacillati</taxon>
        <taxon>Actinomycetota</taxon>
        <taxon>Actinomycetes</taxon>
        <taxon>Kitasatosporales</taxon>
        <taxon>Streptomycetaceae</taxon>
        <taxon>Streptomyces</taxon>
    </lineage>
</organism>
<keyword evidence="1" id="KW-0732">Signal</keyword>
<accession>A0ABU2XTT1</accession>
<dbReference type="Proteomes" id="UP001180754">
    <property type="component" value="Unassembled WGS sequence"/>
</dbReference>
<dbReference type="SUPFAM" id="SSF55486">
    <property type="entry name" value="Metalloproteases ('zincins'), catalytic domain"/>
    <property type="match status" value="1"/>
</dbReference>
<protein>
    <recommendedName>
        <fullName evidence="4">Matrixin</fullName>
    </recommendedName>
</protein>
<reference evidence="2" key="1">
    <citation type="submission" date="2024-05" db="EMBL/GenBank/DDBJ databases">
        <title>30 novel species of actinomycetes from the DSMZ collection.</title>
        <authorList>
            <person name="Nouioui I."/>
        </authorList>
    </citation>
    <scope>NUCLEOTIDE SEQUENCE</scope>
    <source>
        <strain evidence="2">DSM 41529</strain>
    </source>
</reference>
<sequence>MTVPLRRLVRIRAGGLAALAAAFLFVVTEVAWAAVTDNMYPTYNASRPCRDDPDGGDGILSCQTDNREVYYYMDSGGTYELESPDRTIVSDMLRDDYAPTDLARHYDSSPTFSGDAETDIIYQEGSTNIGSSSDGVTWCNDAVDARRCDQQYIRIRGNGYYTPGLSCHETGHAVGLTHGQQADPKLNQTDSRLGCLQTPVSYGTGLGANNRENINGAY</sequence>
<evidence type="ECO:0000313" key="2">
    <source>
        <dbReference type="EMBL" id="MDT0549323.1"/>
    </source>
</evidence>
<name>A0ABU2XTT1_9ACTN</name>
<comment type="caution">
    <text evidence="2">The sequence shown here is derived from an EMBL/GenBank/DDBJ whole genome shotgun (WGS) entry which is preliminary data.</text>
</comment>
<dbReference type="RefSeq" id="WP_311729887.1">
    <property type="nucleotide sequence ID" value="NZ_JAVRFD010000033.1"/>
</dbReference>
<keyword evidence="3" id="KW-1185">Reference proteome</keyword>
<feature type="signal peptide" evidence="1">
    <location>
        <begin position="1"/>
        <end position="33"/>
    </location>
</feature>
<gene>
    <name evidence="2" type="ORF">RND15_42630</name>
</gene>